<feature type="transmembrane region" description="Helical" evidence="3">
    <location>
        <begin position="459"/>
        <end position="486"/>
    </location>
</feature>
<dbReference type="Gene3D" id="1.20.1640.10">
    <property type="entry name" value="Multidrug efflux transporter AcrB transmembrane domain"/>
    <property type="match status" value="3"/>
</dbReference>
<dbReference type="SUPFAM" id="SSF82693">
    <property type="entry name" value="Multidrug efflux transporter AcrB pore domain, PN1, PN2, PC1 and PC2 subdomains"/>
    <property type="match status" value="2"/>
</dbReference>
<feature type="transmembrane region" description="Helical" evidence="3">
    <location>
        <begin position="1121"/>
        <end position="1146"/>
    </location>
</feature>
<feature type="transmembrane region" description="Helical" evidence="3">
    <location>
        <begin position="356"/>
        <end position="376"/>
    </location>
</feature>
<dbReference type="RefSeq" id="WP_052680051.1">
    <property type="nucleotide sequence ID" value="NZ_JYIX01000027.1"/>
</dbReference>
<dbReference type="GO" id="GO:0042910">
    <property type="term" value="F:xenobiotic transmembrane transporter activity"/>
    <property type="evidence" value="ECO:0007669"/>
    <property type="project" value="TreeGrafter"/>
</dbReference>
<dbReference type="AlphaFoldDB" id="A0A0F0LSM5"/>
<dbReference type="PATRIC" id="fig|582680.6.peg.799"/>
<dbReference type="Gene3D" id="3.30.70.1320">
    <property type="entry name" value="Multidrug efflux transporter AcrB pore domain like"/>
    <property type="match status" value="1"/>
</dbReference>
<dbReference type="Pfam" id="PF00873">
    <property type="entry name" value="ACR_tran"/>
    <property type="match status" value="3"/>
</dbReference>
<evidence type="ECO:0000256" key="2">
    <source>
        <dbReference type="SAM" id="MobiDB-lite"/>
    </source>
</evidence>
<dbReference type="Gene3D" id="3.30.70.1440">
    <property type="entry name" value="Multidrug efflux transporter AcrB pore domain"/>
    <property type="match status" value="1"/>
</dbReference>
<evidence type="ECO:0000313" key="5">
    <source>
        <dbReference type="Proteomes" id="UP000033740"/>
    </source>
</evidence>
<feature type="coiled-coil region" evidence="1">
    <location>
        <begin position="888"/>
        <end position="942"/>
    </location>
</feature>
<keyword evidence="3" id="KW-1133">Transmembrane helix</keyword>
<keyword evidence="5" id="KW-1185">Reference proteome</keyword>
<dbReference type="PANTHER" id="PTHR32063:SF0">
    <property type="entry name" value="SWARMING MOTILITY PROTEIN SWRC"/>
    <property type="match status" value="1"/>
</dbReference>
<feature type="transmembrane region" description="Helical" evidence="3">
    <location>
        <begin position="1020"/>
        <end position="1039"/>
    </location>
</feature>
<evidence type="ECO:0000256" key="3">
    <source>
        <dbReference type="SAM" id="Phobius"/>
    </source>
</evidence>
<feature type="transmembrane region" description="Helical" evidence="3">
    <location>
        <begin position="1072"/>
        <end position="1096"/>
    </location>
</feature>
<dbReference type="STRING" id="582680.RS86_00776"/>
<sequence length="1253" mass="128455">MTLLTRLSLANRAVVALFTVLIVGAGLWATGSMKQELLPSMSQPAAVVLVTKPGASAETLDHDVVKPLSDTLGSVTGVDEVRTSTSSGSGQLTVSWAFGRDDTKILADLKAAATAAGSAADGIHTEVYAGSSADIPVQSLAITGDGDVEALADRVDKTLVSAIEHVPGVRAVQVSGRVSERVLVTLDPAKLSARSVDAAAVSGILRTAGVVVPAGTSSDGTRAMAIEVGQEGTSIERLSAMPIPTMQGPVPLSEVATVELAPVPQSSISRSDGRPALSLTITKTPEANAVQVSHAVTAAVGKTLPSLGANAASSVLFDQSTMIEKSTHDLAVEGGLGLVFAVLIILVFLLSPKATVITAVSIPLSLLIAVIGLRVGGFSFNVFTLAALTVAVGRVVDDSIVVIENIARRRGSAPLTPADVLAAVRQVAGAVTASTLTTVAVFLPVALVGGMAGELFRPFALTVTIALLASLLVSLTIVPVLAYWFLRRPAKGAAAEAAADVEHGATALVEHAEASGPAVADSHQAGTAAATASASDPAAQDPAERVTRMQRAYLPSLLFALRRPVTIVLISVVVFAGTIVAAGFLKTDMLGSFADERAVTVTQTMPLDTTLAVSDKAATALEKKVRDLDGVASYRTTAGEQGAPVTLDIVIAADADPKAVLPRIRTAVGQLPDADRITVSTQATQTTSSSIDVIVKSPDEKALASASEKLTAALGKVDGIGTVKSDLASDLPVLKVSVDPARAATQGFTTAEVGAAISAAVQGERLGSVGIDGTATDLVVRAQSTATDPEAVKALTLPISALQAQKTQKDAADALQREQEAMSSQARTEAENKADEQLSELYDARSSGAQDLVALREQLAQLLASPPPADANPATQGQLSALEYQKLVQQLTQAVAGAESGLSNLDEQISGARTAIADGSRQQAETDRLTQAQRDLEHLRATPIRVGDIAAVEVVSAPATITRIDGARAVTISATPAEGADLSTASYGVQTAVDGVSLPAGVSLDEGGAAAEQAQSFGELGIAMLAAIALVYIVLVATFRSLVQPLLLLVSVPFAATGAIAGLLITGTPLGIPALIGMLMLIGIVVTNAIVLIDLINEYRRNGSGLDDAVVHGARLRLRPIIMTACATIFALIPMALGITGGGAFISQSLAIVVIGGLVSSTVLTLLLVPALVVLYERRGDRRQARRERREARRQGRTAGVEVFENEQDPASSEGETAAALPLSAEEPGPRSSRTSTDRAASADPEDRGRLAT</sequence>
<dbReference type="SUPFAM" id="SSF82714">
    <property type="entry name" value="Multidrug efflux transporter AcrB TolC docking domain, DN and DC subdomains"/>
    <property type="match status" value="2"/>
</dbReference>
<evidence type="ECO:0000313" key="4">
    <source>
        <dbReference type="EMBL" id="KJL34521.1"/>
    </source>
</evidence>
<feature type="compositionally biased region" description="Basic and acidic residues" evidence="2">
    <location>
        <begin position="810"/>
        <end position="820"/>
    </location>
</feature>
<dbReference type="SUPFAM" id="SSF82866">
    <property type="entry name" value="Multidrug efflux transporter AcrB transmembrane domain"/>
    <property type="match status" value="2"/>
</dbReference>
<dbReference type="Gene3D" id="3.30.70.1430">
    <property type="entry name" value="Multidrug efflux transporter AcrB pore domain"/>
    <property type="match status" value="2"/>
</dbReference>
<evidence type="ECO:0000256" key="1">
    <source>
        <dbReference type="SAM" id="Coils"/>
    </source>
</evidence>
<dbReference type="EMBL" id="JYIX01000027">
    <property type="protein sequence ID" value="KJL34521.1"/>
    <property type="molecule type" value="Genomic_DNA"/>
</dbReference>
<proteinExistence type="predicted"/>
<dbReference type="Gene3D" id="3.30.2090.10">
    <property type="entry name" value="Multidrug efflux transporter AcrB TolC docking domain, DN and DC subdomains"/>
    <property type="match status" value="2"/>
</dbReference>
<feature type="compositionally biased region" description="Basic and acidic residues" evidence="2">
    <location>
        <begin position="1184"/>
        <end position="1194"/>
    </location>
</feature>
<feature type="transmembrane region" description="Helical" evidence="3">
    <location>
        <begin position="427"/>
        <end position="447"/>
    </location>
</feature>
<dbReference type="PRINTS" id="PR00702">
    <property type="entry name" value="ACRIFLAVINRP"/>
</dbReference>
<keyword evidence="3" id="KW-0472">Membrane</keyword>
<organism evidence="4 5">
    <name type="scientific">Microbacterium azadirachtae</name>
    <dbReference type="NCBI Taxonomy" id="582680"/>
    <lineage>
        <taxon>Bacteria</taxon>
        <taxon>Bacillati</taxon>
        <taxon>Actinomycetota</taxon>
        <taxon>Actinomycetes</taxon>
        <taxon>Micrococcales</taxon>
        <taxon>Microbacteriaceae</taxon>
        <taxon>Microbacterium</taxon>
    </lineage>
</organism>
<dbReference type="PANTHER" id="PTHR32063">
    <property type="match status" value="1"/>
</dbReference>
<keyword evidence="1" id="KW-0175">Coiled coil</keyword>
<dbReference type="InterPro" id="IPR001036">
    <property type="entry name" value="Acrflvin-R"/>
</dbReference>
<feature type="transmembrane region" description="Helical" evidence="3">
    <location>
        <begin position="330"/>
        <end position="349"/>
    </location>
</feature>
<gene>
    <name evidence="4" type="primary">swrC_1</name>
    <name evidence="4" type="ORF">RS86_00776</name>
</gene>
<reference evidence="4 5" key="1">
    <citation type="submission" date="2015-02" db="EMBL/GenBank/DDBJ databases">
        <title>Draft genome sequences of ten Microbacterium spp. with emphasis on heavy metal contaminated environments.</title>
        <authorList>
            <person name="Corretto E."/>
        </authorList>
    </citation>
    <scope>NUCLEOTIDE SEQUENCE [LARGE SCALE GENOMIC DNA]</scope>
    <source>
        <strain evidence="4 5">ARN176</strain>
    </source>
</reference>
<dbReference type="InterPro" id="IPR027463">
    <property type="entry name" value="AcrB_DN_DC_subdom"/>
</dbReference>
<dbReference type="GO" id="GO:0005886">
    <property type="term" value="C:plasma membrane"/>
    <property type="evidence" value="ECO:0007669"/>
    <property type="project" value="TreeGrafter"/>
</dbReference>
<protein>
    <submittedName>
        <fullName evidence="4">Swarming motility protein SwrC</fullName>
    </submittedName>
</protein>
<feature type="region of interest" description="Disordered" evidence="2">
    <location>
        <begin position="810"/>
        <end position="834"/>
    </location>
</feature>
<accession>A0A0F0LSM5</accession>
<feature type="compositionally biased region" description="Low complexity" evidence="2">
    <location>
        <begin position="1231"/>
        <end position="1243"/>
    </location>
</feature>
<feature type="transmembrane region" description="Helical" evidence="3">
    <location>
        <begin position="565"/>
        <end position="585"/>
    </location>
</feature>
<feature type="transmembrane region" description="Helical" evidence="3">
    <location>
        <begin position="1046"/>
        <end position="1066"/>
    </location>
</feature>
<dbReference type="Proteomes" id="UP000033740">
    <property type="component" value="Unassembled WGS sequence"/>
</dbReference>
<name>A0A0F0LSM5_9MICO</name>
<comment type="caution">
    <text evidence="4">The sequence shown here is derived from an EMBL/GenBank/DDBJ whole genome shotgun (WGS) entry which is preliminary data.</text>
</comment>
<feature type="transmembrane region" description="Helical" evidence="3">
    <location>
        <begin position="1152"/>
        <end position="1176"/>
    </location>
</feature>
<keyword evidence="3" id="KW-0812">Transmembrane</keyword>
<feature type="region of interest" description="Disordered" evidence="2">
    <location>
        <begin position="1184"/>
        <end position="1253"/>
    </location>
</feature>